<dbReference type="GO" id="GO:0017053">
    <property type="term" value="C:transcription repressor complex"/>
    <property type="evidence" value="ECO:0007669"/>
    <property type="project" value="InterPro"/>
</dbReference>
<dbReference type="Pfam" id="PF06584">
    <property type="entry name" value="DIRP"/>
    <property type="match status" value="1"/>
</dbReference>
<dbReference type="GO" id="GO:0006351">
    <property type="term" value="P:DNA-templated transcription"/>
    <property type="evidence" value="ECO:0007669"/>
    <property type="project" value="InterPro"/>
</dbReference>
<dbReference type="Proteomes" id="UP000688137">
    <property type="component" value="Unassembled WGS sequence"/>
</dbReference>
<dbReference type="OMA" id="KSISEWR"/>
<keyword evidence="3" id="KW-0175">Coiled coil</keyword>
<sequence>MNEFPDQIDISKLRIDLGEQWNETELEVFLKIFRQQQLAGVGRMQEILKQLGYQRTIINLLSIYKKNKNFLESNQNCTAHDLYLILQDHYEQNETINYDKALIKKIKKNQNCRKSIPQKFEVIENEIDLTYYFTATQCNTNRCMSKGQEISQNFCKWIQHEYFYSHLDYTYFSLNEFQQMLSKANVQLGKKSISEWRQIKMAIGQPRRFSFYFLQQEMSKLAKYRSVIRNYLFDQNYPVHRDIKNLDLIRDIVRLAPFNIGQVVYAIHPECKHVHPGQILSTNLPSITIKFLQPELGVHKIFDQNIQLEEKFLNKQMSDDRFDMQQQMSLNLSNENKNTLISSIVQEFDYFAASFMIRILQRKYALVGYLKQLNQRLEQDPALKNDVDFKSQYGWTFQQIRNFDSASKHVMTKFRMRGLNGYSLKQVNNNLDKVLSMPLAYMERELDQNNSKVEEEKKNQEIKQIIHKQQDEKINSQLNQLINSKFQFLENDNSYKPLISSLFGLLFTLNNNQDLNMNTNVYWQTLKQNIKDSHPEQYQEIQDSILKIVGNQSK</sequence>
<gene>
    <name evidence="5" type="ORF">PPRIM_AZ9-3.1.T0690063</name>
</gene>
<evidence type="ECO:0000256" key="3">
    <source>
        <dbReference type="SAM" id="Coils"/>
    </source>
</evidence>
<dbReference type="InterPro" id="IPR010561">
    <property type="entry name" value="LIN-9/ALY1"/>
</dbReference>
<dbReference type="AlphaFoldDB" id="A0A8S1MPM9"/>
<feature type="coiled-coil region" evidence="3">
    <location>
        <begin position="439"/>
        <end position="472"/>
    </location>
</feature>
<evidence type="ECO:0000313" key="6">
    <source>
        <dbReference type="Proteomes" id="UP000688137"/>
    </source>
</evidence>
<dbReference type="GO" id="GO:0005654">
    <property type="term" value="C:nucleoplasm"/>
    <property type="evidence" value="ECO:0007669"/>
    <property type="project" value="TreeGrafter"/>
</dbReference>
<feature type="domain" description="DIRP" evidence="4">
    <location>
        <begin position="163"/>
        <end position="270"/>
    </location>
</feature>
<comment type="caution">
    <text evidence="5">The sequence shown here is derived from an EMBL/GenBank/DDBJ whole genome shotgun (WGS) entry which is preliminary data.</text>
</comment>
<keyword evidence="6" id="KW-1185">Reference proteome</keyword>
<reference evidence="5" key="1">
    <citation type="submission" date="2021-01" db="EMBL/GenBank/DDBJ databases">
        <authorList>
            <consortium name="Genoscope - CEA"/>
            <person name="William W."/>
        </authorList>
    </citation>
    <scope>NUCLEOTIDE SEQUENCE</scope>
</reference>
<dbReference type="PANTHER" id="PTHR21689:SF2">
    <property type="entry name" value="PROTEIN LIN-9 HOMOLOG"/>
    <property type="match status" value="1"/>
</dbReference>
<accession>A0A8S1MPM9</accession>
<keyword evidence="2" id="KW-0539">Nucleus</keyword>
<evidence type="ECO:0000256" key="2">
    <source>
        <dbReference type="ARBA" id="ARBA00023242"/>
    </source>
</evidence>
<dbReference type="GO" id="GO:0006357">
    <property type="term" value="P:regulation of transcription by RNA polymerase II"/>
    <property type="evidence" value="ECO:0007669"/>
    <property type="project" value="TreeGrafter"/>
</dbReference>
<dbReference type="SMART" id="SM01135">
    <property type="entry name" value="DIRP"/>
    <property type="match status" value="1"/>
</dbReference>
<organism evidence="5 6">
    <name type="scientific">Paramecium primaurelia</name>
    <dbReference type="NCBI Taxonomy" id="5886"/>
    <lineage>
        <taxon>Eukaryota</taxon>
        <taxon>Sar</taxon>
        <taxon>Alveolata</taxon>
        <taxon>Ciliophora</taxon>
        <taxon>Intramacronucleata</taxon>
        <taxon>Oligohymenophorea</taxon>
        <taxon>Peniculida</taxon>
        <taxon>Parameciidae</taxon>
        <taxon>Paramecium</taxon>
    </lineage>
</organism>
<evidence type="ECO:0000313" key="5">
    <source>
        <dbReference type="EMBL" id="CAD8083007.1"/>
    </source>
</evidence>
<dbReference type="GO" id="GO:0003677">
    <property type="term" value="F:DNA binding"/>
    <property type="evidence" value="ECO:0007669"/>
    <property type="project" value="TreeGrafter"/>
</dbReference>
<evidence type="ECO:0000256" key="1">
    <source>
        <dbReference type="ARBA" id="ARBA00004123"/>
    </source>
</evidence>
<dbReference type="EMBL" id="CAJJDM010000072">
    <property type="protein sequence ID" value="CAD8083007.1"/>
    <property type="molecule type" value="Genomic_DNA"/>
</dbReference>
<comment type="subcellular location">
    <subcellularLocation>
        <location evidence="1">Nucleus</location>
    </subcellularLocation>
</comment>
<dbReference type="PANTHER" id="PTHR21689">
    <property type="entry name" value="LIN-9"/>
    <property type="match status" value="1"/>
</dbReference>
<proteinExistence type="predicted"/>
<name>A0A8S1MPM9_PARPR</name>
<dbReference type="GO" id="GO:0051726">
    <property type="term" value="P:regulation of cell cycle"/>
    <property type="evidence" value="ECO:0007669"/>
    <property type="project" value="TreeGrafter"/>
</dbReference>
<dbReference type="InterPro" id="IPR033471">
    <property type="entry name" value="DIRP"/>
</dbReference>
<evidence type="ECO:0000259" key="4">
    <source>
        <dbReference type="SMART" id="SM01135"/>
    </source>
</evidence>
<protein>
    <recommendedName>
        <fullName evidence="4">DIRP domain-containing protein</fullName>
    </recommendedName>
</protein>